<dbReference type="EMBL" id="SLXK01000004">
    <property type="protein sequence ID" value="TCP30906.1"/>
    <property type="molecule type" value="Genomic_DNA"/>
</dbReference>
<dbReference type="OrthoDB" id="4986073at2"/>
<evidence type="ECO:0000313" key="2">
    <source>
        <dbReference type="Proteomes" id="UP000295416"/>
    </source>
</evidence>
<dbReference type="RefSeq" id="WP_132744181.1">
    <property type="nucleotide sequence ID" value="NZ_SLXK01000004.1"/>
</dbReference>
<proteinExistence type="predicted"/>
<keyword evidence="2" id="KW-1185">Reference proteome</keyword>
<protein>
    <recommendedName>
        <fullName evidence="3">Transcriptional regulator</fullName>
    </recommendedName>
</protein>
<name>A0A4V2SNE3_9BACL</name>
<dbReference type="Proteomes" id="UP000295416">
    <property type="component" value="Unassembled WGS sequence"/>
</dbReference>
<dbReference type="AlphaFoldDB" id="A0A4V2SNE3"/>
<organism evidence="1 2">
    <name type="scientific">Scopulibacillus darangshiensis</name>
    <dbReference type="NCBI Taxonomy" id="442528"/>
    <lineage>
        <taxon>Bacteria</taxon>
        <taxon>Bacillati</taxon>
        <taxon>Bacillota</taxon>
        <taxon>Bacilli</taxon>
        <taxon>Bacillales</taxon>
        <taxon>Sporolactobacillaceae</taxon>
        <taxon>Scopulibacillus</taxon>
    </lineage>
</organism>
<sequence length="435" mass="49415">MVFKIGVIGPQLSVERILDIAKEFELEMAFNSYPYTKPTETEELIKQNKHGIDAWLFSGPIPYEIAKNSLGEEEDLDLVLISPTETGIYKGLVDLAYQTGSLLESISIDIPFSVDLVDHALNQLEKPPSHVYMKTFDVHINPEELFQTHLKLWEEGKVQGVLTTYSSVNEDLKKMGIPSHWITTSRLETRQTLQILAEKVRASYFKDTQIGVEIIEVEQFDRIIEKAKSPYHLQYLELRLKEMLLQFCERMDGSLLEKGNGRYVIICSRGAVEREMGVLQSTVDQLSLETDSPVSVGIGFGETVFSAESNARRAIQQSKEKPERGTVIVEDDGKIIESLEQGRRLAYSPRIDDRNLLNKLKKGNISVKTYNKINALITRMGWQDFSTKDLAVQLHMTNRNAQRIIADLCEAGLAESIGEEARYSRGRPNKIYRLK</sequence>
<dbReference type="InterPro" id="IPR043128">
    <property type="entry name" value="Rev_trsase/Diguanyl_cyclase"/>
</dbReference>
<comment type="caution">
    <text evidence="1">The sequence shown here is derived from an EMBL/GenBank/DDBJ whole genome shotgun (WGS) entry which is preliminary data.</text>
</comment>
<reference evidence="1 2" key="1">
    <citation type="submission" date="2019-03" db="EMBL/GenBank/DDBJ databases">
        <title>Genomic Encyclopedia of Type Strains, Phase IV (KMG-IV): sequencing the most valuable type-strain genomes for metagenomic binning, comparative biology and taxonomic classification.</title>
        <authorList>
            <person name="Goeker M."/>
        </authorList>
    </citation>
    <scope>NUCLEOTIDE SEQUENCE [LARGE SCALE GENOMIC DNA]</scope>
    <source>
        <strain evidence="1 2">DSM 19377</strain>
    </source>
</reference>
<gene>
    <name evidence="1" type="ORF">EV207_10485</name>
</gene>
<evidence type="ECO:0008006" key="3">
    <source>
        <dbReference type="Google" id="ProtNLM"/>
    </source>
</evidence>
<dbReference type="Gene3D" id="3.30.70.270">
    <property type="match status" value="1"/>
</dbReference>
<accession>A0A4V2SNE3</accession>
<evidence type="ECO:0000313" key="1">
    <source>
        <dbReference type="EMBL" id="TCP30906.1"/>
    </source>
</evidence>